<protein>
    <submittedName>
        <fullName evidence="1">Sarcosine oxidase subunit gamma</fullName>
    </submittedName>
</protein>
<dbReference type="SUPFAM" id="SSF103025">
    <property type="entry name" value="Folate-binding domain"/>
    <property type="match status" value="1"/>
</dbReference>
<dbReference type="InterPro" id="IPR007375">
    <property type="entry name" value="SoxG"/>
</dbReference>
<proteinExistence type="predicted"/>
<accession>A0A2T7G9Q9</accession>
<sequence length="189" mass="19597">MPDFTLTAAPPLAGYDRSFGDIALKAPKDLAIVSIALPLGAEDAAKAAIKTAFGIALPEIGMSAVAKDKSTAIMRLAPDQAFVLFPSATPDAEPQIAAKLNGAAYTTDQTDGWCALEISGAGARRALERICPVDLHPDAFAVNAIARTVMEHMGAIVARTGEDTYLLLSASSSAKSFLHAVELSAKNVS</sequence>
<dbReference type="Proteomes" id="UP000244446">
    <property type="component" value="Unassembled WGS sequence"/>
</dbReference>
<evidence type="ECO:0000313" key="1">
    <source>
        <dbReference type="EMBL" id="PVA11136.1"/>
    </source>
</evidence>
<comment type="caution">
    <text evidence="1">The sequence shown here is derived from an EMBL/GenBank/DDBJ whole genome shotgun (WGS) entry which is preliminary data.</text>
</comment>
<dbReference type="RefSeq" id="WP_108691110.1">
    <property type="nucleotide sequence ID" value="NZ_QCYH01000002.1"/>
</dbReference>
<dbReference type="OrthoDB" id="7356349at2"/>
<dbReference type="Pfam" id="PF04268">
    <property type="entry name" value="SoxG"/>
    <property type="match status" value="1"/>
</dbReference>
<name>A0A2T7G9Q9_9RHOB</name>
<gene>
    <name evidence="1" type="ORF">DC366_05080</name>
</gene>
<dbReference type="Gene3D" id="3.30.70.1520">
    <property type="entry name" value="Heterotetrameric sarcosine oxidase"/>
    <property type="match status" value="1"/>
</dbReference>
<keyword evidence="2" id="KW-1185">Reference proteome</keyword>
<dbReference type="EMBL" id="QCYH01000002">
    <property type="protein sequence ID" value="PVA11136.1"/>
    <property type="molecule type" value="Genomic_DNA"/>
</dbReference>
<dbReference type="Gene3D" id="3.30.1360.120">
    <property type="entry name" value="Probable tRNA modification gtpase trme, domain 1"/>
    <property type="match status" value="1"/>
</dbReference>
<organism evidence="1 2">
    <name type="scientific">Pelagivirga sediminicola</name>
    <dbReference type="NCBI Taxonomy" id="2170575"/>
    <lineage>
        <taxon>Bacteria</taxon>
        <taxon>Pseudomonadati</taxon>
        <taxon>Pseudomonadota</taxon>
        <taxon>Alphaproteobacteria</taxon>
        <taxon>Rhodobacterales</taxon>
        <taxon>Paracoccaceae</taxon>
        <taxon>Pelagivirga</taxon>
    </lineage>
</organism>
<dbReference type="AlphaFoldDB" id="A0A2T7G9Q9"/>
<dbReference type="InterPro" id="IPR027266">
    <property type="entry name" value="TrmE/GcvT-like"/>
</dbReference>
<evidence type="ECO:0000313" key="2">
    <source>
        <dbReference type="Proteomes" id="UP000244446"/>
    </source>
</evidence>
<reference evidence="1 2" key="1">
    <citation type="submission" date="2018-04" db="EMBL/GenBank/DDBJ databases">
        <title>Pelagivirga bohaiensis gen. nov., sp. nov., a bacterium isolated from the Bohai Sea.</title>
        <authorList>
            <person name="Ji X."/>
        </authorList>
    </citation>
    <scope>NUCLEOTIDE SEQUENCE [LARGE SCALE GENOMIC DNA]</scope>
    <source>
        <strain evidence="1 2">BH-SD19</strain>
    </source>
</reference>